<dbReference type="Pfam" id="PF08535">
    <property type="entry name" value="KorB"/>
    <property type="match status" value="1"/>
</dbReference>
<dbReference type="GO" id="GO:0005694">
    <property type="term" value="C:chromosome"/>
    <property type="evidence" value="ECO:0007669"/>
    <property type="project" value="TreeGrafter"/>
</dbReference>
<dbReference type="InterPro" id="IPR003115">
    <property type="entry name" value="ParB_N"/>
</dbReference>
<dbReference type="InterPro" id="IPR013741">
    <property type="entry name" value="KorB_domain"/>
</dbReference>
<dbReference type="Gene3D" id="6.10.250.140">
    <property type="match status" value="1"/>
</dbReference>
<dbReference type="InterPro" id="IPR042075">
    <property type="entry name" value="KorB_DNA-db"/>
</dbReference>
<feature type="domain" description="ParB-like N-terminal" evidence="4">
    <location>
        <begin position="37"/>
        <end position="127"/>
    </location>
</feature>
<accession>A4X0R9</accession>
<dbReference type="InterPro" id="IPR036086">
    <property type="entry name" value="ParB/Sulfiredoxin_sf"/>
</dbReference>
<dbReference type="FunFam" id="3.90.1530.30:FF:000001">
    <property type="entry name" value="Chromosome partitioning protein ParB"/>
    <property type="match status" value="1"/>
</dbReference>
<dbReference type="GO" id="GO:0007059">
    <property type="term" value="P:chromosome segregation"/>
    <property type="evidence" value="ECO:0007669"/>
    <property type="project" value="TreeGrafter"/>
</dbReference>
<dbReference type="Gene3D" id="3.90.1530.30">
    <property type="match status" value="1"/>
</dbReference>
<organism evidence="5">
    <name type="scientific">Cereibacter sphaeroides (strain ATCC 17025 / ATH 2.4.3)</name>
    <name type="common">Rhodobacter sphaeroides</name>
    <dbReference type="NCBI Taxonomy" id="349102"/>
    <lineage>
        <taxon>Bacteria</taxon>
        <taxon>Pseudomonadati</taxon>
        <taxon>Pseudomonadota</taxon>
        <taxon>Alphaproteobacteria</taxon>
        <taxon>Rhodobacterales</taxon>
        <taxon>Paracoccaceae</taxon>
        <taxon>Cereibacter</taxon>
    </lineage>
</organism>
<dbReference type="BioCyc" id="RSPH349102:G1G8M-4533-MONOMER"/>
<keyword evidence="5" id="KW-0614">Plasmid</keyword>
<dbReference type="KEGG" id="rsq:Rsph17025_4390"/>
<protein>
    <submittedName>
        <fullName evidence="5">ParB-like partition protein</fullName>
    </submittedName>
</protein>
<keyword evidence="2" id="KW-0238">DNA-binding</keyword>
<feature type="region of interest" description="Disordered" evidence="3">
    <location>
        <begin position="18"/>
        <end position="55"/>
    </location>
</feature>
<dbReference type="Gene3D" id="1.10.10.730">
    <property type="entry name" value="KorB DNA-binding domain"/>
    <property type="match status" value="1"/>
</dbReference>
<dbReference type="PANTHER" id="PTHR33375:SF1">
    <property type="entry name" value="CHROMOSOME-PARTITIONING PROTEIN PARB-RELATED"/>
    <property type="match status" value="1"/>
</dbReference>
<proteinExistence type="inferred from homology"/>
<dbReference type="SUPFAM" id="SSF109709">
    <property type="entry name" value="KorB DNA-binding domain-like"/>
    <property type="match status" value="1"/>
</dbReference>
<dbReference type="AlphaFoldDB" id="A4X0R9"/>
<sequence length="336" mass="35604">MDLKKKITSTTATLERLKQSGQLDALKRPKPQPTGPQEIAIDQIVPDPDQPRRSFDQDKLKSLAESIRAQGVLQAITVQPADEAGKHVIIMGERRFQAAKLAGLAKIPAVVREATLEIRLAQLTENVQRDDLTTLEIAQAVAAMRDAGQSREDIAKALGWSEGSVSRFASISKMPEELQQLAAQNVPVRAVADLFALWKKDEGAVAAFLASTGPESISRSTVEALRDAIDGKGQSAAGPDDGAPVEADVPASDLAPSAAEDQGEAPAADAEPASGRAKARPGRGVVIVCKVGDAVGRLDLETVPSQPKCVVVRFDAGERVDEVPLSEIELVDVIPL</sequence>
<dbReference type="NCBIfam" id="TIGR00180">
    <property type="entry name" value="parB_part"/>
    <property type="match status" value="1"/>
</dbReference>
<comment type="similarity">
    <text evidence="1">Belongs to the ParB family.</text>
</comment>
<dbReference type="CDD" id="cd16393">
    <property type="entry name" value="SPO0J_N"/>
    <property type="match status" value="1"/>
</dbReference>
<dbReference type="GO" id="GO:0003677">
    <property type="term" value="F:DNA binding"/>
    <property type="evidence" value="ECO:0007669"/>
    <property type="project" value="UniProtKB-KW"/>
</dbReference>
<dbReference type="SMART" id="SM00470">
    <property type="entry name" value="ParB"/>
    <property type="match status" value="1"/>
</dbReference>
<geneLocation type="plasmid" evidence="5">
    <name>pRSPA04</name>
</geneLocation>
<dbReference type="EMBL" id="CP000665">
    <property type="protein sequence ID" value="ABP73233.1"/>
    <property type="molecule type" value="Genomic_DNA"/>
</dbReference>
<dbReference type="PANTHER" id="PTHR33375">
    <property type="entry name" value="CHROMOSOME-PARTITIONING PROTEIN PARB-RELATED"/>
    <property type="match status" value="1"/>
</dbReference>
<evidence type="ECO:0000256" key="1">
    <source>
        <dbReference type="ARBA" id="ARBA00006295"/>
    </source>
</evidence>
<dbReference type="SUPFAM" id="SSF110849">
    <property type="entry name" value="ParB/Sulfiredoxin"/>
    <property type="match status" value="1"/>
</dbReference>
<name>A4X0R9_CERS5</name>
<feature type="region of interest" description="Disordered" evidence="3">
    <location>
        <begin position="231"/>
        <end position="277"/>
    </location>
</feature>
<evidence type="ECO:0000313" key="5">
    <source>
        <dbReference type="EMBL" id="ABP73233.1"/>
    </source>
</evidence>
<gene>
    <name evidence="5" type="ordered locus">Rsph17025_4390</name>
</gene>
<dbReference type="Pfam" id="PF02195">
    <property type="entry name" value="ParB_N"/>
    <property type="match status" value="1"/>
</dbReference>
<evidence type="ECO:0000256" key="2">
    <source>
        <dbReference type="ARBA" id="ARBA00023125"/>
    </source>
</evidence>
<dbReference type="InterPro" id="IPR004437">
    <property type="entry name" value="ParB/RepB/Spo0J"/>
</dbReference>
<evidence type="ECO:0000256" key="3">
    <source>
        <dbReference type="SAM" id="MobiDB-lite"/>
    </source>
</evidence>
<dbReference type="InterPro" id="IPR050336">
    <property type="entry name" value="Chromosome_partition/occlusion"/>
</dbReference>
<reference evidence="5" key="1">
    <citation type="submission" date="2007-04" db="EMBL/GenBank/DDBJ databases">
        <title>Complete sequence of plasmid pRSPA04 of Rhodobacter sphaeroides ATCC 17025.</title>
        <authorList>
            <consortium name="US DOE Joint Genome Institute"/>
            <person name="Copeland A."/>
            <person name="Lucas S."/>
            <person name="Lapidus A."/>
            <person name="Barry K."/>
            <person name="Detter J.C."/>
            <person name="Glavina del Rio T."/>
            <person name="Hammon N."/>
            <person name="Israni S."/>
            <person name="Dalin E."/>
            <person name="Tice H."/>
            <person name="Pitluck S."/>
            <person name="Chertkov O."/>
            <person name="Brettin T."/>
            <person name="Bruce D."/>
            <person name="Han C."/>
            <person name="Schmutz J."/>
            <person name="Larimer F."/>
            <person name="Land M."/>
            <person name="Hauser L."/>
            <person name="Kyrpides N."/>
            <person name="Kim E."/>
            <person name="Richardson P."/>
            <person name="Mackenzie C."/>
            <person name="Choudhary M."/>
            <person name="Donohue T.J."/>
            <person name="Kaplan S."/>
        </authorList>
    </citation>
    <scope>NUCLEOTIDE SEQUENCE [LARGE SCALE GENOMIC DNA]</scope>
    <source>
        <strain evidence="5">ATCC 17025</strain>
        <plasmid evidence="5">pRSPA04</plasmid>
    </source>
</reference>
<dbReference type="HOGENOM" id="CLU_056529_0_0_5"/>
<evidence type="ECO:0000259" key="4">
    <source>
        <dbReference type="SMART" id="SM00470"/>
    </source>
</evidence>